<proteinExistence type="predicted"/>
<protein>
    <submittedName>
        <fullName evidence="1">Uncharacterized protein</fullName>
    </submittedName>
</protein>
<sequence length="64" mass="7507">MKIIVKYFHPNRVEITERETTPNEIEGIKAWGESVGARFHKTKSAEDAMSHNRITYAFPRECKR</sequence>
<accession>A0A8S5SLA9</accession>
<reference evidence="1" key="1">
    <citation type="journal article" date="2021" name="Proc. Natl. Acad. Sci. U.S.A.">
        <title>A Catalog of Tens of Thousands of Viruses from Human Metagenomes Reveals Hidden Associations with Chronic Diseases.</title>
        <authorList>
            <person name="Tisza M.J."/>
            <person name="Buck C.B."/>
        </authorList>
    </citation>
    <scope>NUCLEOTIDE SEQUENCE</scope>
    <source>
        <strain evidence="1">CtrCN24</strain>
    </source>
</reference>
<organism evidence="1">
    <name type="scientific">Siphoviridae sp. ctrCN24</name>
    <dbReference type="NCBI Taxonomy" id="2827953"/>
    <lineage>
        <taxon>Viruses</taxon>
        <taxon>Duplodnaviria</taxon>
        <taxon>Heunggongvirae</taxon>
        <taxon>Uroviricota</taxon>
        <taxon>Caudoviricetes</taxon>
    </lineage>
</organism>
<dbReference type="EMBL" id="BK032616">
    <property type="protein sequence ID" value="DAF51455.1"/>
    <property type="molecule type" value="Genomic_DNA"/>
</dbReference>
<evidence type="ECO:0000313" key="1">
    <source>
        <dbReference type="EMBL" id="DAF51455.1"/>
    </source>
</evidence>
<name>A0A8S5SLA9_9CAUD</name>